<dbReference type="eggNOG" id="COG0515">
    <property type="taxonomic scope" value="Bacteria"/>
</dbReference>
<dbReference type="Gene3D" id="3.30.70.1230">
    <property type="entry name" value="Nucleotide cyclase"/>
    <property type="match status" value="1"/>
</dbReference>
<keyword evidence="4" id="KW-0723">Serine/threonine-protein kinase</keyword>
<dbReference type="EMBL" id="CP001804">
    <property type="protein sequence ID" value="ACY13947.1"/>
    <property type="molecule type" value="Genomic_DNA"/>
</dbReference>
<dbReference type="HOGENOM" id="CLU_006681_0_0_7"/>
<dbReference type="GO" id="GO:0004674">
    <property type="term" value="F:protein serine/threonine kinase activity"/>
    <property type="evidence" value="ECO:0007669"/>
    <property type="project" value="UniProtKB-KW"/>
</dbReference>
<feature type="region of interest" description="Disordered" evidence="2">
    <location>
        <begin position="301"/>
        <end position="321"/>
    </location>
</feature>
<dbReference type="GO" id="GO:0005524">
    <property type="term" value="F:ATP binding"/>
    <property type="evidence" value="ECO:0007669"/>
    <property type="project" value="InterPro"/>
</dbReference>
<evidence type="ECO:0000256" key="2">
    <source>
        <dbReference type="SAM" id="MobiDB-lite"/>
    </source>
</evidence>
<dbReference type="GO" id="GO:0016020">
    <property type="term" value="C:membrane"/>
    <property type="evidence" value="ECO:0007669"/>
    <property type="project" value="UniProtKB-SubCell"/>
</dbReference>
<dbReference type="Pfam" id="PF13191">
    <property type="entry name" value="AAA_16"/>
    <property type="match status" value="1"/>
</dbReference>
<dbReference type="OrthoDB" id="5477268at2"/>
<dbReference type="InterPro" id="IPR011009">
    <property type="entry name" value="Kinase-like_dom_sf"/>
</dbReference>
<feature type="domain" description="Protein kinase" evidence="3">
    <location>
        <begin position="16"/>
        <end position="290"/>
    </location>
</feature>
<dbReference type="SMART" id="SM00220">
    <property type="entry name" value="S_TKc"/>
    <property type="match status" value="1"/>
</dbReference>
<proteinExistence type="predicted"/>
<dbReference type="PANTHER" id="PTHR48011">
    <property type="entry name" value="CCR4-NOT TRANSCRIPTIONAL COMPLEX SUBUNIT CAF120-RELATED"/>
    <property type="match status" value="1"/>
</dbReference>
<dbReference type="STRING" id="502025.Hoch_1393"/>
<accession>D0LUQ7</accession>
<dbReference type="eggNOG" id="COG0457">
    <property type="taxonomic scope" value="Bacteria"/>
</dbReference>
<evidence type="ECO:0000313" key="5">
    <source>
        <dbReference type="Proteomes" id="UP000001880"/>
    </source>
</evidence>
<reference evidence="4 5" key="1">
    <citation type="journal article" date="2010" name="Stand. Genomic Sci.">
        <title>Complete genome sequence of Haliangium ochraceum type strain (SMP-2).</title>
        <authorList>
            <consortium name="US DOE Joint Genome Institute (JGI-PGF)"/>
            <person name="Ivanova N."/>
            <person name="Daum C."/>
            <person name="Lang E."/>
            <person name="Abt B."/>
            <person name="Kopitz M."/>
            <person name="Saunders E."/>
            <person name="Lapidus A."/>
            <person name="Lucas S."/>
            <person name="Glavina Del Rio T."/>
            <person name="Nolan M."/>
            <person name="Tice H."/>
            <person name="Copeland A."/>
            <person name="Cheng J.F."/>
            <person name="Chen F."/>
            <person name="Bruce D."/>
            <person name="Goodwin L."/>
            <person name="Pitluck S."/>
            <person name="Mavromatis K."/>
            <person name="Pati A."/>
            <person name="Mikhailova N."/>
            <person name="Chen A."/>
            <person name="Palaniappan K."/>
            <person name="Land M."/>
            <person name="Hauser L."/>
            <person name="Chang Y.J."/>
            <person name="Jeffries C.D."/>
            <person name="Detter J.C."/>
            <person name="Brettin T."/>
            <person name="Rohde M."/>
            <person name="Goker M."/>
            <person name="Bristow J."/>
            <person name="Markowitz V."/>
            <person name="Eisen J.A."/>
            <person name="Hugenholtz P."/>
            <person name="Kyrpides N.C."/>
            <person name="Klenk H.P."/>
        </authorList>
    </citation>
    <scope>NUCLEOTIDE SEQUENCE [LARGE SCALE GENOMIC DNA]</scope>
    <source>
        <strain evidence="5">DSM 14365 / CIP 107738 / JCM 11303 / AJ 13395 / SMP-2</strain>
    </source>
</reference>
<dbReference type="PANTHER" id="PTHR48011:SF4">
    <property type="entry name" value="MITOGEN-ACTIVATED PROTEIN KINASE KINASE KINASE 19"/>
    <property type="match status" value="1"/>
</dbReference>
<sequence length="1336" mass="143282">MSSAAATASTPRIPGLRLSRLLGTGGCASVYAGQREDRPDSEFVAVKVAHLAGDRRIAREITALERLNGASAPALFTSGVSECGRPFVAMELLAGGSLAARMADRAGDPGGRDPADIAPLLSALCRAVTAVHAAEIVHRDLKPANILFRTDGSVALIDFGLARWPDQAPGEDGEDGERGVSLGVTRPGEWVGTQRYMAPEQWRGGTDIDRRTDIYALGVIAFELVTGRAPFVGSAAEIRHGHSSRRCPRPSAFQRNAAPVDDVLLRCLAKDRSQRFDSAAEFAAAFHAALAAKPVRPPSRSAVAAARPARPGSGPGPRTRPVALIGLPSRVPAPRVVAALAAHNAVLAAITGDGYIAALPWEPNPSSAVRLALDTAHSVADELAIDGAIAVHLAPLRVRLRGARLRLLGAALNDAARWLAPSDARGVWLTRAAAAVLARDELAPAGDRDDTETRSAWLRPSRHGRLATANDFQPERIPLRGRDELSAVLLAALRDSMSRKAPLLATVESATGLGKTRLLHALASAVREGDAARVEYLQVRAHGHANPLDALLRLALQLPDGDLDPSEFARAWSAVAGDAPDPCRSAAALTLGVISRDAPHLAALVAAPGGFRQAAARAVAAALTGAAAQRPLVLLIDDGHLADQSALDAIEMATMDSDDGAARGVALAVCVAAGPALFALRPRWGGRAARTQRVRLEPLERDHSRAMLGDLLRPVACLPETVVDELHARARGVPWYLVELARLIHASGAIRRSSERSGYYLAADEIARATEAPIDEELARRTLAGLSTPLVPLVRVCAALGSGFSEAELHDISAHLASASHDIDASSDNSADATSEGDGDGDASLDVDIDGDIDIGIGLQQLARRGLVVRRAEGYAMRHPLLAHAIDKRTPPRVRQRIHAAAVACLRDAPHAEPQRILHHAKRCGASELVPALALRLARQAHDHHRYVEAEQHYTTALDYLDDGDGRVLPALAGRGSARYRLQRLEHALDDLRRARARAERLGDREMLAHLLLEEATVLDWCHQWDASAELAERAAAAAESLAAPQLLARAALARGRSLARREQHAASVPYLQRAAQHARASGDHELGVMSMLMLGPGLLFTGRIDDARQCFAEVIERCRQAGDDFHLAVGYLNRQLLWLEVHDIESMLADLERSAALGRRLGNAQFERAATLNLAEALYWHGAVEKACALARRALALQERFPGEQLTPDDRLLLVRIHCQRGEAEQARSCLRWIDEHGDSERLPPSMRILIALARLALAAVESRPAPRATWLALEAEAASQTVYEERTEILMLAAELHARCGDLAEARYWAERVRQHASPLWARRIAALSRALPA</sequence>
<dbReference type="InterPro" id="IPR011990">
    <property type="entry name" value="TPR-like_helical_dom_sf"/>
</dbReference>
<dbReference type="Gene3D" id="1.25.40.10">
    <property type="entry name" value="Tetratricopeptide repeat domain"/>
    <property type="match status" value="2"/>
</dbReference>
<name>D0LUQ7_HALO1</name>
<dbReference type="Gene3D" id="1.10.510.10">
    <property type="entry name" value="Transferase(Phosphotransferase) domain 1"/>
    <property type="match status" value="1"/>
</dbReference>
<dbReference type="SUPFAM" id="SSF48452">
    <property type="entry name" value="TPR-like"/>
    <property type="match status" value="2"/>
</dbReference>
<dbReference type="SUPFAM" id="SSF56112">
    <property type="entry name" value="Protein kinase-like (PK-like)"/>
    <property type="match status" value="1"/>
</dbReference>
<dbReference type="Pfam" id="PF00069">
    <property type="entry name" value="Pkinase"/>
    <property type="match status" value="1"/>
</dbReference>
<dbReference type="Proteomes" id="UP000001880">
    <property type="component" value="Chromosome"/>
</dbReference>
<dbReference type="PROSITE" id="PS50011">
    <property type="entry name" value="PROTEIN_KINASE_DOM"/>
    <property type="match status" value="1"/>
</dbReference>
<feature type="compositionally biased region" description="Low complexity" evidence="2">
    <location>
        <begin position="823"/>
        <end position="833"/>
    </location>
</feature>
<dbReference type="RefSeq" id="WP_012826556.1">
    <property type="nucleotide sequence ID" value="NC_013440.1"/>
</dbReference>
<evidence type="ECO:0000313" key="4">
    <source>
        <dbReference type="EMBL" id="ACY13947.1"/>
    </source>
</evidence>
<dbReference type="InterPro" id="IPR027417">
    <property type="entry name" value="P-loop_NTPase"/>
</dbReference>
<evidence type="ECO:0000256" key="1">
    <source>
        <dbReference type="ARBA" id="ARBA00004167"/>
    </source>
</evidence>
<dbReference type="InterPro" id="IPR000719">
    <property type="entry name" value="Prot_kinase_dom"/>
</dbReference>
<dbReference type="InterPro" id="IPR029787">
    <property type="entry name" value="Nucleotide_cyclase"/>
</dbReference>
<dbReference type="InterPro" id="IPR041664">
    <property type="entry name" value="AAA_16"/>
</dbReference>
<dbReference type="InterPro" id="IPR052751">
    <property type="entry name" value="Plant_MAPKKK"/>
</dbReference>
<dbReference type="SUPFAM" id="SSF52540">
    <property type="entry name" value="P-loop containing nucleoside triphosphate hydrolases"/>
    <property type="match status" value="1"/>
</dbReference>
<feature type="region of interest" description="Disordered" evidence="2">
    <location>
        <begin position="823"/>
        <end position="843"/>
    </location>
</feature>
<keyword evidence="4" id="KW-0418">Kinase</keyword>
<dbReference type="PROSITE" id="PS00108">
    <property type="entry name" value="PROTEIN_KINASE_ST"/>
    <property type="match status" value="1"/>
</dbReference>
<evidence type="ECO:0000259" key="3">
    <source>
        <dbReference type="PROSITE" id="PS50011"/>
    </source>
</evidence>
<dbReference type="InterPro" id="IPR019734">
    <property type="entry name" value="TPR_rpt"/>
</dbReference>
<dbReference type="SMART" id="SM00028">
    <property type="entry name" value="TPR"/>
    <property type="match status" value="4"/>
</dbReference>
<dbReference type="eggNOG" id="COG1474">
    <property type="taxonomic scope" value="Bacteria"/>
</dbReference>
<gene>
    <name evidence="4" type="ordered locus">Hoch_1393</name>
</gene>
<dbReference type="KEGG" id="hoh:Hoch_1393"/>
<keyword evidence="4" id="KW-0808">Transferase</keyword>
<protein>
    <submittedName>
        <fullName evidence="4">Serine/threonine protein kinase</fullName>
    </submittedName>
</protein>
<dbReference type="CDD" id="cd14014">
    <property type="entry name" value="STKc_PknB_like"/>
    <property type="match status" value="1"/>
</dbReference>
<comment type="subcellular location">
    <subcellularLocation>
        <location evidence="1">Membrane</location>
        <topology evidence="1">Single-pass membrane protein</topology>
    </subcellularLocation>
</comment>
<dbReference type="InterPro" id="IPR008271">
    <property type="entry name" value="Ser/Thr_kinase_AS"/>
</dbReference>
<organism evidence="4 5">
    <name type="scientific">Haliangium ochraceum (strain DSM 14365 / JCM 11303 / SMP-2)</name>
    <dbReference type="NCBI Taxonomy" id="502025"/>
    <lineage>
        <taxon>Bacteria</taxon>
        <taxon>Pseudomonadati</taxon>
        <taxon>Myxococcota</taxon>
        <taxon>Polyangia</taxon>
        <taxon>Haliangiales</taxon>
        <taxon>Kofleriaceae</taxon>
        <taxon>Haliangium</taxon>
    </lineage>
</organism>
<keyword evidence="5" id="KW-1185">Reference proteome</keyword>
<dbReference type="GO" id="GO:0007165">
    <property type="term" value="P:signal transduction"/>
    <property type="evidence" value="ECO:0007669"/>
    <property type="project" value="TreeGrafter"/>
</dbReference>